<reference evidence="2 3" key="1">
    <citation type="submission" date="2024-04" db="EMBL/GenBank/DDBJ databases">
        <title>Tritrichomonas musculus Genome.</title>
        <authorList>
            <person name="Alves-Ferreira E."/>
            <person name="Grigg M."/>
            <person name="Lorenzi H."/>
            <person name="Galac M."/>
        </authorList>
    </citation>
    <scope>NUCLEOTIDE SEQUENCE [LARGE SCALE GENOMIC DNA]</scope>
    <source>
        <strain evidence="2 3">EAF2021</strain>
    </source>
</reference>
<evidence type="ECO:0000313" key="2">
    <source>
        <dbReference type="EMBL" id="KAK8846470.1"/>
    </source>
</evidence>
<feature type="domain" description="Protein kinase" evidence="1">
    <location>
        <begin position="1"/>
        <end position="230"/>
    </location>
</feature>
<dbReference type="Pfam" id="PF07714">
    <property type="entry name" value="PK_Tyr_Ser-Thr"/>
    <property type="match status" value="1"/>
</dbReference>
<dbReference type="SUPFAM" id="SSF56112">
    <property type="entry name" value="Protein kinase-like (PK-like)"/>
    <property type="match status" value="1"/>
</dbReference>
<keyword evidence="3" id="KW-1185">Reference proteome</keyword>
<comment type="caution">
    <text evidence="2">The sequence shown here is derived from an EMBL/GenBank/DDBJ whole genome shotgun (WGS) entry which is preliminary data.</text>
</comment>
<gene>
    <name evidence="2" type="ORF">M9Y10_020493</name>
</gene>
<organism evidence="2 3">
    <name type="scientific">Tritrichomonas musculus</name>
    <dbReference type="NCBI Taxonomy" id="1915356"/>
    <lineage>
        <taxon>Eukaryota</taxon>
        <taxon>Metamonada</taxon>
        <taxon>Parabasalia</taxon>
        <taxon>Tritrichomonadida</taxon>
        <taxon>Tritrichomonadidae</taxon>
        <taxon>Tritrichomonas</taxon>
    </lineage>
</organism>
<proteinExistence type="predicted"/>
<dbReference type="EMBL" id="JAPFFF010000029">
    <property type="protein sequence ID" value="KAK8846470.1"/>
    <property type="molecule type" value="Genomic_DNA"/>
</dbReference>
<dbReference type="PANTHER" id="PTHR23257">
    <property type="entry name" value="SERINE-THREONINE PROTEIN KINASE"/>
    <property type="match status" value="1"/>
</dbReference>
<evidence type="ECO:0000313" key="3">
    <source>
        <dbReference type="Proteomes" id="UP001470230"/>
    </source>
</evidence>
<accession>A0ABR2HGC4</accession>
<dbReference type="InterPro" id="IPR011009">
    <property type="entry name" value="Kinase-like_dom_sf"/>
</dbReference>
<sequence>MVSREERFALKVYYPGALIVTNGDSDSDSNDDDDDAKEEKPVISADNARRFLLEYESINGLDHPNITKAYCISLGDRTHPPAILLEYSPSNLKKKIKKLSDSERISAIVDLSSAMKEVHSVGLCTLMGVEAETKSRTLKFMAPELLQERTDYDEKVDVYSFGVVVFLILTKGEFPDISVVDVVTDNNAEIPSYISKFSQNLIDKCRSFKASERPSFSEICETPQGNESKLI</sequence>
<dbReference type="Proteomes" id="UP001470230">
    <property type="component" value="Unassembled WGS sequence"/>
</dbReference>
<dbReference type="PROSITE" id="PS50011">
    <property type="entry name" value="PROTEIN_KINASE_DOM"/>
    <property type="match status" value="1"/>
</dbReference>
<dbReference type="Gene3D" id="1.10.510.10">
    <property type="entry name" value="Transferase(Phosphotransferase) domain 1"/>
    <property type="match status" value="2"/>
</dbReference>
<protein>
    <recommendedName>
        <fullName evidence="1">Protein kinase domain-containing protein</fullName>
    </recommendedName>
</protein>
<name>A0ABR2HGC4_9EUKA</name>
<dbReference type="InterPro" id="IPR050167">
    <property type="entry name" value="Ser_Thr_protein_kinase"/>
</dbReference>
<dbReference type="InterPro" id="IPR001245">
    <property type="entry name" value="Ser-Thr/Tyr_kinase_cat_dom"/>
</dbReference>
<dbReference type="InterPro" id="IPR000719">
    <property type="entry name" value="Prot_kinase_dom"/>
</dbReference>
<evidence type="ECO:0000259" key="1">
    <source>
        <dbReference type="PROSITE" id="PS50011"/>
    </source>
</evidence>